<name>A0A3S4CZ81_9PEZI</name>
<evidence type="ECO:0000313" key="1">
    <source>
        <dbReference type="EMBL" id="SPQ18033.1"/>
    </source>
</evidence>
<dbReference type="AlphaFoldDB" id="A0A3S4CZ81"/>
<reference evidence="1 2" key="1">
    <citation type="submission" date="2018-04" db="EMBL/GenBank/DDBJ databases">
        <authorList>
            <person name="Huttner S."/>
            <person name="Dainat J."/>
        </authorList>
    </citation>
    <scope>NUCLEOTIDE SEQUENCE [LARGE SCALE GENOMIC DNA]</scope>
</reference>
<evidence type="ECO:0000313" key="2">
    <source>
        <dbReference type="Proteomes" id="UP000289323"/>
    </source>
</evidence>
<dbReference type="Proteomes" id="UP000289323">
    <property type="component" value="Unassembled WGS sequence"/>
</dbReference>
<organism evidence="1 2">
    <name type="scientific">Thermothielavioides terrestris</name>
    <dbReference type="NCBI Taxonomy" id="2587410"/>
    <lineage>
        <taxon>Eukaryota</taxon>
        <taxon>Fungi</taxon>
        <taxon>Dikarya</taxon>
        <taxon>Ascomycota</taxon>
        <taxon>Pezizomycotina</taxon>
        <taxon>Sordariomycetes</taxon>
        <taxon>Sordariomycetidae</taxon>
        <taxon>Sordariales</taxon>
        <taxon>Chaetomiaceae</taxon>
        <taxon>Thermothielavioides</taxon>
    </lineage>
</organism>
<sequence length="53" mass="6332">MKESKHPAFTAAKGRRPRSLEYILLRISSEKPSRRLWRIEDAFNAHETYDTRD</sequence>
<protein>
    <submittedName>
        <fullName evidence="1">40c96be9-1179-48b4-8885-9d6f7016f5ec</fullName>
    </submittedName>
</protein>
<dbReference type="EMBL" id="OUUZ01000001">
    <property type="protein sequence ID" value="SPQ18033.1"/>
    <property type="molecule type" value="Genomic_DNA"/>
</dbReference>
<proteinExistence type="predicted"/>
<gene>
    <name evidence="1" type="ORF">TT172_LOCUS452</name>
</gene>
<accession>A0A3S4CZ81</accession>